<evidence type="ECO:0000313" key="2">
    <source>
        <dbReference type="EMBL" id="MCS5711365.1"/>
    </source>
</evidence>
<reference evidence="1" key="1">
    <citation type="submission" date="2015-09" db="EMBL/GenBank/DDBJ databases">
        <title>Draft Genome Sequences of Two Novel Amoeba-resistant Intranuclear Bacteria, Candidatus Berkiella cookevillensis and Candidatus Berkiella aquae.</title>
        <authorList>
            <person name="Mehari Y.T."/>
            <person name="Arivett B.A."/>
            <person name="Farone A.L."/>
            <person name="Gunderson J.H."/>
            <person name="Farone M.B."/>
        </authorList>
    </citation>
    <scope>NUCLEOTIDE SEQUENCE [LARGE SCALE GENOMIC DNA]</scope>
    <source>
        <strain evidence="1">HT99</strain>
    </source>
</reference>
<gene>
    <name evidence="2" type="ORF">HT99x_007950</name>
    <name evidence="1" type="ORF">HT99x_02105</name>
</gene>
<reference evidence="2" key="3">
    <citation type="submission" date="2021-06" db="EMBL/GenBank/DDBJ databases">
        <title>Genomic Description and Analysis of Intracellular Bacteria, Candidatus Berkiella cookevillensis and Candidatus Berkiella aquae.</title>
        <authorList>
            <person name="Kidane D.T."/>
            <person name="Mehari Y.T."/>
            <person name="Rice F.C."/>
            <person name="Arivett B.A."/>
            <person name="Farone A.L."/>
            <person name="Berk S.G."/>
            <person name="Farone M.B."/>
        </authorList>
    </citation>
    <scope>NUCLEOTIDE SEQUENCE</scope>
    <source>
        <strain evidence="2">HT99</strain>
    </source>
</reference>
<proteinExistence type="predicted"/>
<dbReference type="EMBL" id="LKAJ02000001">
    <property type="protein sequence ID" value="MCS5711365.1"/>
    <property type="molecule type" value="Genomic_DNA"/>
</dbReference>
<protein>
    <submittedName>
        <fullName evidence="1">Uncharacterized protein</fullName>
    </submittedName>
</protein>
<comment type="caution">
    <text evidence="1">The sequence shown here is derived from an EMBL/GenBank/DDBJ whole genome shotgun (WGS) entry which is preliminary data.</text>
</comment>
<dbReference type="Proteomes" id="UP000051497">
    <property type="component" value="Unassembled WGS sequence"/>
</dbReference>
<dbReference type="RefSeq" id="WP_075066729.1">
    <property type="nucleotide sequence ID" value="NZ_LKAJ02000001.1"/>
</dbReference>
<organism evidence="1">
    <name type="scientific">Candidatus Berkiella aquae</name>
    <dbReference type="NCBI Taxonomy" id="295108"/>
    <lineage>
        <taxon>Bacteria</taxon>
        <taxon>Pseudomonadati</taxon>
        <taxon>Pseudomonadota</taxon>
        <taxon>Gammaproteobacteria</taxon>
        <taxon>Candidatus Berkiellales</taxon>
        <taxon>Candidatus Berkiellaceae</taxon>
        <taxon>Candidatus Berkiella</taxon>
    </lineage>
</organism>
<dbReference type="EMBL" id="LKAJ01000008">
    <property type="protein sequence ID" value="KRG20888.1"/>
    <property type="molecule type" value="Genomic_DNA"/>
</dbReference>
<name>A0A0Q9YXL6_9GAMM</name>
<evidence type="ECO:0000313" key="1">
    <source>
        <dbReference type="EMBL" id="KRG20888.1"/>
    </source>
</evidence>
<sequence>MLTGLETHKNKFLATNKLVHSMMNISELFQLSFSDNNELTDFLERRENSHDCAVMLTTSLALRMVLGNEMPYFLIALNEMKASKGFSMQHYLQQHPHVEKYLHCAIEKLETVYHHLLQNRATKYEMDAEEESEDDSAEELYFDDEFEHKFIAASKNRFF</sequence>
<reference evidence="2" key="2">
    <citation type="journal article" date="2016" name="Genome Announc.">
        <title>Draft Genome Sequences of Two Novel Amoeba-Resistant Intranuclear Bacteria, 'Candidatus Berkiella cookevillensis' and 'Candidatus Berkiella aquae'.</title>
        <authorList>
            <person name="Mehari Y.T."/>
            <person name="Arivett B.A."/>
            <person name="Farone A.L."/>
            <person name="Gunderson J.H."/>
            <person name="Farone M.B."/>
        </authorList>
    </citation>
    <scope>NUCLEOTIDE SEQUENCE</scope>
    <source>
        <strain evidence="2">HT99</strain>
    </source>
</reference>
<dbReference type="AlphaFoldDB" id="A0A0Q9YXL6"/>
<dbReference type="STRING" id="295108.HT99x_02105"/>
<evidence type="ECO:0000313" key="3">
    <source>
        <dbReference type="Proteomes" id="UP000051497"/>
    </source>
</evidence>
<keyword evidence="3" id="KW-1185">Reference proteome</keyword>
<accession>A0A0Q9YXL6</accession>